<dbReference type="Proteomes" id="UP000423257">
    <property type="component" value="Unassembled WGS sequence"/>
</dbReference>
<gene>
    <name evidence="2" type="ORF">C9383_19170</name>
    <name evidence="1" type="ORF">F7R03_11185</name>
    <name evidence="3" type="ORF">SAMN04490198_0258</name>
</gene>
<evidence type="ECO:0000313" key="6">
    <source>
        <dbReference type="Proteomes" id="UP000423257"/>
    </source>
</evidence>
<reference evidence="2 5" key="2">
    <citation type="submission" date="2018-03" db="EMBL/GenBank/DDBJ databases">
        <title>Draft genome sequence of the type strain of Pseudomonas palleroniana LMG 23076, isolated from rice in Cameroon.</title>
        <authorList>
            <person name="Tambong J.T."/>
        </authorList>
    </citation>
    <scope>NUCLEOTIDE SEQUENCE [LARGE SCALE GENOMIC DNA]</scope>
    <source>
        <strain evidence="2 5">LMG 23076</strain>
    </source>
</reference>
<keyword evidence="1" id="KW-0808">Transferase</keyword>
<dbReference type="EMBL" id="VZPQ01000005">
    <property type="protein sequence ID" value="KAB0567552.1"/>
    <property type="molecule type" value="Genomic_DNA"/>
</dbReference>
<dbReference type="Proteomes" id="UP000199129">
    <property type="component" value="Unassembled WGS sequence"/>
</dbReference>
<reference evidence="3 4" key="1">
    <citation type="submission" date="2016-10" db="EMBL/GenBank/DDBJ databases">
        <authorList>
            <person name="de Groot N.N."/>
        </authorList>
    </citation>
    <scope>NUCLEOTIDE SEQUENCE [LARGE SCALE GENOMIC DNA]</scope>
    <source>
        <strain evidence="3 4">BS3265</strain>
    </source>
</reference>
<evidence type="ECO:0000313" key="4">
    <source>
        <dbReference type="Proteomes" id="UP000199129"/>
    </source>
</evidence>
<accession>A0A1H5AVN9</accession>
<dbReference type="InterPro" id="IPR016181">
    <property type="entry name" value="Acyl_CoA_acyltransferase"/>
</dbReference>
<dbReference type="SUPFAM" id="SSF55729">
    <property type="entry name" value="Acyl-CoA N-acyltransferases (Nat)"/>
    <property type="match status" value="1"/>
</dbReference>
<proteinExistence type="predicted"/>
<dbReference type="Gene3D" id="3.40.630.30">
    <property type="match status" value="1"/>
</dbReference>
<dbReference type="EMBL" id="FNUA01000001">
    <property type="protein sequence ID" value="SED46423.1"/>
    <property type="molecule type" value="Genomic_DNA"/>
</dbReference>
<reference evidence="1 6" key="3">
    <citation type="submission" date="2019-09" db="EMBL/GenBank/DDBJ databases">
        <title>Draft genome sequences of 48 bacterial type strains from the CCUG.</title>
        <authorList>
            <person name="Tunovic T."/>
            <person name="Pineiro-Iglesias B."/>
            <person name="Unosson C."/>
            <person name="Inganas E."/>
            <person name="Ohlen M."/>
            <person name="Cardew S."/>
            <person name="Jensie-Markopoulos S."/>
            <person name="Salva-Serra F."/>
            <person name="Jaen-Luchoro D."/>
            <person name="Karlsson R."/>
            <person name="Svensson-Stadler L."/>
            <person name="Chun J."/>
            <person name="Moore E."/>
        </authorList>
    </citation>
    <scope>NUCLEOTIDE SEQUENCE [LARGE SCALE GENOMIC DNA]</scope>
    <source>
        <strain evidence="1 6">CCUG 51524</strain>
    </source>
</reference>
<evidence type="ECO:0000313" key="2">
    <source>
        <dbReference type="EMBL" id="PTC24380.1"/>
    </source>
</evidence>
<sequence length="225" mass="26035">MTLDEIRSLLDAMPPNEDEIIQKGNLLDLNNCSVEFKIHHGWDIAHGNLCDKLWGEFNIKLLRHVRDNCQDENLLETEISNLSLEDSHWEWFKKSIAYRTDEYHWFFLSADSKPQGACLIYHPKQSIFDKGNIFYIEYLAVAPWNRQNPMNNKQFSGIGSILIKSAIAYSCNALRLRPGFSLHSLPKAKTYYERIGMQHFPSLDKDQLNYFEMAEAKAAQYAGAV</sequence>
<protein>
    <submittedName>
        <fullName evidence="1">N-acetyltransferase</fullName>
    </submittedName>
</protein>
<evidence type="ECO:0000313" key="1">
    <source>
        <dbReference type="EMBL" id="KAB0567552.1"/>
    </source>
</evidence>
<name>A0A1H5AVN9_9PSED</name>
<dbReference type="AlphaFoldDB" id="A0A1H5AVN9"/>
<dbReference type="GO" id="GO:0016740">
    <property type="term" value="F:transferase activity"/>
    <property type="evidence" value="ECO:0007669"/>
    <property type="project" value="UniProtKB-KW"/>
</dbReference>
<dbReference type="RefSeq" id="WP_090365764.1">
    <property type="nucleotide sequence ID" value="NZ_FNUA01000001.1"/>
</dbReference>
<dbReference type="EMBL" id="PYWX01000053">
    <property type="protein sequence ID" value="PTC24380.1"/>
    <property type="molecule type" value="Genomic_DNA"/>
</dbReference>
<evidence type="ECO:0000313" key="3">
    <source>
        <dbReference type="EMBL" id="SED46423.1"/>
    </source>
</evidence>
<dbReference type="Proteomes" id="UP000240476">
    <property type="component" value="Unassembled WGS sequence"/>
</dbReference>
<evidence type="ECO:0000313" key="5">
    <source>
        <dbReference type="Proteomes" id="UP000240476"/>
    </source>
</evidence>
<organism evidence="3 4">
    <name type="scientific">Pseudomonas palleroniana</name>
    <dbReference type="NCBI Taxonomy" id="191390"/>
    <lineage>
        <taxon>Bacteria</taxon>
        <taxon>Pseudomonadati</taxon>
        <taxon>Pseudomonadota</taxon>
        <taxon>Gammaproteobacteria</taxon>
        <taxon>Pseudomonadales</taxon>
        <taxon>Pseudomonadaceae</taxon>
        <taxon>Pseudomonas</taxon>
    </lineage>
</organism>
<keyword evidence="5" id="KW-1185">Reference proteome</keyword>